<comment type="caution">
    <text evidence="5">The sequence shown here is derived from an EMBL/GenBank/DDBJ whole genome shotgun (WGS) entry which is preliminary data.</text>
</comment>
<keyword evidence="6" id="KW-1185">Reference proteome</keyword>
<gene>
    <name evidence="5" type="ORF">R5R35_012278</name>
</gene>
<dbReference type="GO" id="GO:0032982">
    <property type="term" value="C:myosin filament"/>
    <property type="evidence" value="ECO:0007669"/>
    <property type="project" value="TreeGrafter"/>
</dbReference>
<keyword evidence="1 2" id="KW-0175">Coiled coil</keyword>
<dbReference type="Proteomes" id="UP001378592">
    <property type="component" value="Unassembled WGS sequence"/>
</dbReference>
<evidence type="ECO:0000259" key="4">
    <source>
        <dbReference type="Pfam" id="PF01576"/>
    </source>
</evidence>
<sequence length="1158" mass="130774">MFSGNTKLGSGNLNNTAANVPNADGASPTQQAKRVIQPARKAFTTGGLTEKLIGVNGTTGAPPLPARNIGAANILPPLPARPTAPSRRSYVFTGHQPQAPTRQLPSREAFSPIRDVFSPTRQLLSPVRDVASPRRDLFSPTRDLLSPNRQPFSPSRDFLSPNRDFLSPNRAVMSPTRKTFSPRRDVFSPTRHSPPRYLSPRDVASPNGRCFSPRSRSSRSMSIASGTSYLSSREGSPTGSISTYSGSYSASKNVLSSGSIGPRRVFPQTSTNLDLQTIDERDKSPVVFEGGMSFMMGGKRSPVMQQLKPMPAHLDPTTASSALSNKITDFLRKSDHVMEEWKRIGRKDPDADTKASLPPSHRGSSKSVTNILIKGFQLLSRQEPTPRTRSRASQDTLDDDFDADTLAEADEVARNVPVSQNANLTQNGLSEMTADLAEEHSTATLATERLEVETSERLRLEKELQDVQSQNKNLSQQGERLEMELLCLRAADMNGVLGSEEDEDGEGDTEVYKQRYERTMRELEFTRRRLQQQHEDDLEQLVALKKQLEKKLADAYEEVEEQRQVVAQWKRKVQKLNADHNDLHLLLEEQNSRNNLLEKKQRKFDSELQLLQDELRQEKQQHERASREKEIALAEKYSLEQNISGIRLELELKEDRVSSLTQELDELMFGGKTEEEVAHLKKNKHELEKKLKEQEEELDDLAGQVQLLEQSKLRLEMSLEQQRKEARRELSQRDEELEDVRCNAQKKVKALEAQLESEHEERTQLVRERHELERRLAVLEEQNRNARVTDEDTLHRLRRDLRRTKALLRDAQTMLERARGESPGKVVIRQLRNQLEDTEVARAAAVKARQAAELELAETQAQLEEVQRARQDAEERASAVARERSELQSQLEENEEELAEVLKKYRAAVQQLSVDQMALQEQAGRVAELESERASLKEQLAEMGSRLENMETLGDPSSSLAQKRLELRAKELESKLELEQTTRSRLEVQITRLKEAVEKLQDEIASLRTKEQAAQDAARRLQRQLREAREEQAAIVARESEGAHRRRELEKRLEAAEAEAAGARGDLRLALARIEDLQAAMQGELEEESSGSDPDRTESDHDSDGSDESINTFLANHKVRMNSSPRSNRPSLDLDVSPRSLEVPVKKSAEPGGKESFA</sequence>
<feature type="region of interest" description="Disordered" evidence="3">
    <location>
        <begin position="346"/>
        <end position="398"/>
    </location>
</feature>
<organism evidence="5 6">
    <name type="scientific">Gryllus longicercus</name>
    <dbReference type="NCBI Taxonomy" id="2509291"/>
    <lineage>
        <taxon>Eukaryota</taxon>
        <taxon>Metazoa</taxon>
        <taxon>Ecdysozoa</taxon>
        <taxon>Arthropoda</taxon>
        <taxon>Hexapoda</taxon>
        <taxon>Insecta</taxon>
        <taxon>Pterygota</taxon>
        <taxon>Neoptera</taxon>
        <taxon>Polyneoptera</taxon>
        <taxon>Orthoptera</taxon>
        <taxon>Ensifera</taxon>
        <taxon>Gryllidea</taxon>
        <taxon>Grylloidea</taxon>
        <taxon>Gryllidae</taxon>
        <taxon>Gryllinae</taxon>
        <taxon>Gryllus</taxon>
    </lineage>
</organism>
<feature type="compositionally biased region" description="Polar residues" evidence="3">
    <location>
        <begin position="379"/>
        <end position="394"/>
    </location>
</feature>
<dbReference type="GO" id="GO:0031032">
    <property type="term" value="P:actomyosin structure organization"/>
    <property type="evidence" value="ECO:0007669"/>
    <property type="project" value="TreeGrafter"/>
</dbReference>
<accession>A0AAN9VKA5</accession>
<evidence type="ECO:0000256" key="3">
    <source>
        <dbReference type="SAM" id="MobiDB-lite"/>
    </source>
</evidence>
<dbReference type="EMBL" id="JAZDUA010000195">
    <property type="protein sequence ID" value="KAK7864786.1"/>
    <property type="molecule type" value="Genomic_DNA"/>
</dbReference>
<feature type="compositionally biased region" description="Basic and acidic residues" evidence="3">
    <location>
        <begin position="1093"/>
        <end position="1104"/>
    </location>
</feature>
<dbReference type="AlphaFoldDB" id="A0AAN9VKA5"/>
<dbReference type="GO" id="GO:0051015">
    <property type="term" value="F:actin filament binding"/>
    <property type="evidence" value="ECO:0007669"/>
    <property type="project" value="TreeGrafter"/>
</dbReference>
<feature type="region of interest" description="Disordered" evidence="3">
    <location>
        <begin position="1"/>
        <end position="35"/>
    </location>
</feature>
<name>A0AAN9VKA5_9ORTH</name>
<feature type="compositionally biased region" description="Low complexity" evidence="3">
    <location>
        <begin position="235"/>
        <end position="247"/>
    </location>
</feature>
<dbReference type="GO" id="GO:0005737">
    <property type="term" value="C:cytoplasm"/>
    <property type="evidence" value="ECO:0007669"/>
    <property type="project" value="TreeGrafter"/>
</dbReference>
<evidence type="ECO:0000256" key="1">
    <source>
        <dbReference type="ARBA" id="ARBA00023054"/>
    </source>
</evidence>
<feature type="coiled-coil region" evidence="2">
    <location>
        <begin position="450"/>
        <end position="635"/>
    </location>
</feature>
<protein>
    <recommendedName>
        <fullName evidence="4">Myosin tail domain-containing protein</fullName>
    </recommendedName>
</protein>
<feature type="domain" description="Myosin tail" evidence="4">
    <location>
        <begin position="427"/>
        <end position="812"/>
    </location>
</feature>
<proteinExistence type="predicted"/>
<feature type="compositionally biased region" description="Low complexity" evidence="3">
    <location>
        <begin position="1122"/>
        <end position="1131"/>
    </location>
</feature>
<feature type="compositionally biased region" description="Polar residues" evidence="3">
    <location>
        <begin position="1"/>
        <end position="19"/>
    </location>
</feature>
<feature type="compositionally biased region" description="Basic and acidic residues" evidence="3">
    <location>
        <begin position="1144"/>
        <end position="1158"/>
    </location>
</feature>
<feature type="region of interest" description="Disordered" evidence="3">
    <location>
        <begin position="138"/>
        <end position="247"/>
    </location>
</feature>
<dbReference type="PANTHER" id="PTHR45615:SF36">
    <property type="entry name" value="MYOSIN HEAVY CHAIN-LIKE, ISOFORM B-RELATED"/>
    <property type="match status" value="1"/>
</dbReference>
<dbReference type="PANTHER" id="PTHR45615">
    <property type="entry name" value="MYOSIN HEAVY CHAIN, NON-MUSCLE"/>
    <property type="match status" value="1"/>
</dbReference>
<feature type="region of interest" description="Disordered" evidence="3">
    <location>
        <begin position="1082"/>
        <end position="1158"/>
    </location>
</feature>
<dbReference type="GO" id="GO:0016460">
    <property type="term" value="C:myosin II complex"/>
    <property type="evidence" value="ECO:0007669"/>
    <property type="project" value="TreeGrafter"/>
</dbReference>
<dbReference type="Pfam" id="PF01576">
    <property type="entry name" value="Myosin_tail_1"/>
    <property type="match status" value="1"/>
</dbReference>
<feature type="compositionally biased region" description="Low complexity" evidence="3">
    <location>
        <begin position="209"/>
        <end position="228"/>
    </location>
</feature>
<evidence type="ECO:0000313" key="6">
    <source>
        <dbReference type="Proteomes" id="UP001378592"/>
    </source>
</evidence>
<evidence type="ECO:0000313" key="5">
    <source>
        <dbReference type="EMBL" id="KAK7864786.1"/>
    </source>
</evidence>
<reference evidence="5 6" key="1">
    <citation type="submission" date="2024-03" db="EMBL/GenBank/DDBJ databases">
        <title>The genome assembly and annotation of the cricket Gryllus longicercus Weissman &amp; Gray.</title>
        <authorList>
            <person name="Szrajer S."/>
            <person name="Gray D."/>
            <person name="Ylla G."/>
        </authorList>
    </citation>
    <scope>NUCLEOTIDE SEQUENCE [LARGE SCALE GENOMIC DNA]</scope>
    <source>
        <strain evidence="5">DAG 2021-001</strain>
        <tissue evidence="5">Whole body minus gut</tissue>
    </source>
</reference>
<evidence type="ECO:0000256" key="2">
    <source>
        <dbReference type="SAM" id="Coils"/>
    </source>
</evidence>
<dbReference type="InterPro" id="IPR002928">
    <property type="entry name" value="Myosin_tail"/>
</dbReference>